<dbReference type="InParanoid" id="A0A7J7CXQ5"/>
<dbReference type="EMBL" id="JAAARO010000012">
    <property type="protein sequence ID" value="KAF5738887.1"/>
    <property type="molecule type" value="Genomic_DNA"/>
</dbReference>
<reference evidence="2 3" key="1">
    <citation type="journal article" date="2020" name="Nat. Commun.">
        <title>Genome of Tripterygium wilfordii and identification of cytochrome P450 involved in triptolide biosynthesis.</title>
        <authorList>
            <person name="Tu L."/>
            <person name="Su P."/>
            <person name="Zhang Z."/>
            <person name="Gao L."/>
            <person name="Wang J."/>
            <person name="Hu T."/>
            <person name="Zhou J."/>
            <person name="Zhang Y."/>
            <person name="Zhao Y."/>
            <person name="Liu Y."/>
            <person name="Song Y."/>
            <person name="Tong Y."/>
            <person name="Lu Y."/>
            <person name="Yang J."/>
            <person name="Xu C."/>
            <person name="Jia M."/>
            <person name="Peters R.J."/>
            <person name="Huang L."/>
            <person name="Gao W."/>
        </authorList>
    </citation>
    <scope>NUCLEOTIDE SEQUENCE [LARGE SCALE GENOMIC DNA]</scope>
    <source>
        <strain evidence="3">cv. XIE 37</strain>
        <tissue evidence="2">Leaf</tissue>
    </source>
</reference>
<dbReference type="Proteomes" id="UP000593562">
    <property type="component" value="Unassembled WGS sequence"/>
</dbReference>
<name>A0A7J7CXQ5_TRIWF</name>
<evidence type="ECO:0000313" key="3">
    <source>
        <dbReference type="Proteomes" id="UP000593562"/>
    </source>
</evidence>
<gene>
    <name evidence="2" type="ORF">HS088_TW12G00082</name>
</gene>
<feature type="chain" id="PRO_5029496892" evidence="1">
    <location>
        <begin position="16"/>
        <end position="126"/>
    </location>
</feature>
<evidence type="ECO:0000256" key="1">
    <source>
        <dbReference type="SAM" id="SignalP"/>
    </source>
</evidence>
<sequence length="126" mass="14332">MLCFFIVSLVGVVENDGSTFAVEALVFGKCFVGPSKRDRYSHIGYKYCNIVFHSQWDAEVEWIMVGCLTKLGVFSPTPYDSATLFKGIECEKYFLTFFFLNHSWTKYYWREIGSDGCDAFHSGAGV</sequence>
<keyword evidence="3" id="KW-1185">Reference proteome</keyword>
<protein>
    <submittedName>
        <fullName evidence="2">Uncharacterized protein</fullName>
    </submittedName>
</protein>
<dbReference type="AlphaFoldDB" id="A0A7J7CXQ5"/>
<feature type="signal peptide" evidence="1">
    <location>
        <begin position="1"/>
        <end position="15"/>
    </location>
</feature>
<organism evidence="2 3">
    <name type="scientific">Tripterygium wilfordii</name>
    <name type="common">Thunder God vine</name>
    <dbReference type="NCBI Taxonomy" id="458696"/>
    <lineage>
        <taxon>Eukaryota</taxon>
        <taxon>Viridiplantae</taxon>
        <taxon>Streptophyta</taxon>
        <taxon>Embryophyta</taxon>
        <taxon>Tracheophyta</taxon>
        <taxon>Spermatophyta</taxon>
        <taxon>Magnoliopsida</taxon>
        <taxon>eudicotyledons</taxon>
        <taxon>Gunneridae</taxon>
        <taxon>Pentapetalae</taxon>
        <taxon>rosids</taxon>
        <taxon>fabids</taxon>
        <taxon>Celastrales</taxon>
        <taxon>Celastraceae</taxon>
        <taxon>Tripterygium</taxon>
    </lineage>
</organism>
<proteinExistence type="predicted"/>
<accession>A0A7J7CXQ5</accession>
<evidence type="ECO:0000313" key="2">
    <source>
        <dbReference type="EMBL" id="KAF5738887.1"/>
    </source>
</evidence>
<keyword evidence="1" id="KW-0732">Signal</keyword>
<comment type="caution">
    <text evidence="2">The sequence shown here is derived from an EMBL/GenBank/DDBJ whole genome shotgun (WGS) entry which is preliminary data.</text>
</comment>